<dbReference type="InterPro" id="IPR013766">
    <property type="entry name" value="Thioredoxin_domain"/>
</dbReference>
<evidence type="ECO:0000313" key="3">
    <source>
        <dbReference type="EMBL" id="KGT94784.1"/>
    </source>
</evidence>
<feature type="region of interest" description="Disordered" evidence="1">
    <location>
        <begin position="1"/>
        <end position="25"/>
    </location>
</feature>
<feature type="domain" description="Thioredoxin" evidence="2">
    <location>
        <begin position="58"/>
        <end position="256"/>
    </location>
</feature>
<gene>
    <name evidence="3" type="ORF">NG99_07175</name>
</gene>
<comment type="caution">
    <text evidence="3">The sequence shown here is derived from an EMBL/GenBank/DDBJ whole genome shotgun (WGS) entry which is preliminary data.</text>
</comment>
<protein>
    <submittedName>
        <fullName evidence="3">DSBA oxidoreductase</fullName>
    </submittedName>
</protein>
<dbReference type="eggNOG" id="COG1651">
    <property type="taxonomic scope" value="Bacteria"/>
</dbReference>
<proteinExistence type="predicted"/>
<organism evidence="3 4">
    <name type="scientific">Erwinia typographi</name>
    <dbReference type="NCBI Taxonomy" id="371042"/>
    <lineage>
        <taxon>Bacteria</taxon>
        <taxon>Pseudomonadati</taxon>
        <taxon>Pseudomonadota</taxon>
        <taxon>Gammaproteobacteria</taxon>
        <taxon>Enterobacterales</taxon>
        <taxon>Erwiniaceae</taxon>
        <taxon>Erwinia</taxon>
    </lineage>
</organism>
<keyword evidence="4" id="KW-1185">Reference proteome</keyword>
<dbReference type="PROSITE" id="PS51352">
    <property type="entry name" value="THIOREDOXIN_2"/>
    <property type="match status" value="1"/>
</dbReference>
<dbReference type="InterPro" id="IPR001853">
    <property type="entry name" value="DSBA-like_thioredoxin_dom"/>
</dbReference>
<dbReference type="InterPro" id="IPR041205">
    <property type="entry name" value="ScsC_N"/>
</dbReference>
<reference evidence="3 4" key="1">
    <citation type="submission" date="2014-10" db="EMBL/GenBank/DDBJ databases">
        <title>Genome sequence of Erwinia typographi M043b.</title>
        <authorList>
            <person name="Chan K.-G."/>
            <person name="Tan W.-S."/>
        </authorList>
    </citation>
    <scope>NUCLEOTIDE SEQUENCE [LARGE SCALE GENOMIC DNA]</scope>
    <source>
        <strain evidence="3 4">M043b</strain>
    </source>
</reference>
<evidence type="ECO:0000259" key="2">
    <source>
        <dbReference type="PROSITE" id="PS51352"/>
    </source>
</evidence>
<name>A0A0A3ZAF4_9GAMM</name>
<dbReference type="CDD" id="cd03023">
    <property type="entry name" value="DsbA_Com1_like"/>
    <property type="match status" value="1"/>
</dbReference>
<dbReference type="InterPro" id="IPR036249">
    <property type="entry name" value="Thioredoxin-like_sf"/>
</dbReference>
<evidence type="ECO:0000313" key="4">
    <source>
        <dbReference type="Proteomes" id="UP000030351"/>
    </source>
</evidence>
<dbReference type="GO" id="GO:0016491">
    <property type="term" value="F:oxidoreductase activity"/>
    <property type="evidence" value="ECO:0007669"/>
    <property type="project" value="InterPro"/>
</dbReference>
<dbReference type="Gene3D" id="3.40.30.10">
    <property type="entry name" value="Glutaredoxin"/>
    <property type="match status" value="1"/>
</dbReference>
<sequence length="262" mass="27041">MYTPSAISLSGAAETTPPVKTADSTFTPAQQDAIGKIAADYLRSHPELLIEMSQKLQAQAQQKQATQSVQAALSQQAQLLGDPDSPVLNPQGDVAVVQFFDYQCVYCSRTAPAVEALIRANPGVRVVWKEWPIFGGKWPLSATAAQTGVGVWKLGGAEAYHRYHAALYATGHIEGELTAADIDAAVKQSGTTATAEGGSATAALDRNNALAKALGIQGTPAFVVMPVTGASADNVSVIPGAVSQAALQAAVDKARASAKQGG</sequence>
<dbReference type="AlphaFoldDB" id="A0A0A3ZAF4"/>
<dbReference type="Proteomes" id="UP000030351">
    <property type="component" value="Unassembled WGS sequence"/>
</dbReference>
<dbReference type="Pfam" id="PF18312">
    <property type="entry name" value="ScsC_N"/>
    <property type="match status" value="1"/>
</dbReference>
<accession>A0A0A3ZAF4</accession>
<dbReference type="SUPFAM" id="SSF52833">
    <property type="entry name" value="Thioredoxin-like"/>
    <property type="match status" value="1"/>
</dbReference>
<dbReference type="Pfam" id="PF01323">
    <property type="entry name" value="DSBA"/>
    <property type="match status" value="1"/>
</dbReference>
<dbReference type="STRING" id="371042.NG99_07175"/>
<dbReference type="EMBL" id="JRUQ01000026">
    <property type="protein sequence ID" value="KGT94784.1"/>
    <property type="molecule type" value="Genomic_DNA"/>
</dbReference>
<evidence type="ECO:0000256" key="1">
    <source>
        <dbReference type="SAM" id="MobiDB-lite"/>
    </source>
</evidence>